<dbReference type="EMBL" id="AHHD01000057">
    <property type="protein sequence ID" value="EKG21146.1"/>
    <property type="molecule type" value="Genomic_DNA"/>
</dbReference>
<feature type="region of interest" description="Disordered" evidence="1">
    <location>
        <begin position="86"/>
        <end position="107"/>
    </location>
</feature>
<reference evidence="2 3" key="1">
    <citation type="journal article" date="2012" name="BMC Genomics">
        <title>Tools to kill: Genome of one of the most destructive plant pathogenic fungi Macrophomina phaseolina.</title>
        <authorList>
            <person name="Islam M.S."/>
            <person name="Haque M.S."/>
            <person name="Islam M.M."/>
            <person name="Emdad E.M."/>
            <person name="Halim A."/>
            <person name="Hossen Q.M.M."/>
            <person name="Hossain M.Z."/>
            <person name="Ahmed B."/>
            <person name="Rahim S."/>
            <person name="Rahman M.S."/>
            <person name="Alam M.M."/>
            <person name="Hou S."/>
            <person name="Wan X."/>
            <person name="Saito J.A."/>
            <person name="Alam M."/>
        </authorList>
    </citation>
    <scope>NUCLEOTIDE SEQUENCE [LARGE SCALE GENOMIC DNA]</scope>
    <source>
        <strain evidence="2 3">MS6</strain>
    </source>
</reference>
<proteinExistence type="predicted"/>
<accession>K2RF69</accession>
<evidence type="ECO:0000256" key="1">
    <source>
        <dbReference type="SAM" id="MobiDB-lite"/>
    </source>
</evidence>
<evidence type="ECO:0000313" key="2">
    <source>
        <dbReference type="EMBL" id="EKG21146.1"/>
    </source>
</evidence>
<protein>
    <submittedName>
        <fullName evidence="2">Uncharacterized protein</fullName>
    </submittedName>
</protein>
<dbReference type="HOGENOM" id="CLU_1777821_0_0_1"/>
<dbReference type="InParanoid" id="K2RF69"/>
<dbReference type="AlphaFoldDB" id="K2RF69"/>
<evidence type="ECO:0000313" key="3">
    <source>
        <dbReference type="Proteomes" id="UP000007129"/>
    </source>
</evidence>
<organism evidence="2 3">
    <name type="scientific">Macrophomina phaseolina (strain MS6)</name>
    <name type="common">Charcoal rot fungus</name>
    <dbReference type="NCBI Taxonomy" id="1126212"/>
    <lineage>
        <taxon>Eukaryota</taxon>
        <taxon>Fungi</taxon>
        <taxon>Dikarya</taxon>
        <taxon>Ascomycota</taxon>
        <taxon>Pezizomycotina</taxon>
        <taxon>Dothideomycetes</taxon>
        <taxon>Dothideomycetes incertae sedis</taxon>
        <taxon>Botryosphaeriales</taxon>
        <taxon>Botryosphaeriaceae</taxon>
        <taxon>Macrophomina</taxon>
    </lineage>
</organism>
<sequence>MLLWFRRVRYARVAFRGRSRLPIRHVGSVDRDKSLGRYAYLRKRENKQTTNYETPQIKGILQLSYRQQGQNAGFSASIASESEAKRWFQQSRQGQGPAMSTAKTSQTARFTSFRSVPALPVDSHRQQGNTFSQLLPFPPSLLVING</sequence>
<name>K2RF69_MACPH</name>
<comment type="caution">
    <text evidence="2">The sequence shown here is derived from an EMBL/GenBank/DDBJ whole genome shotgun (WGS) entry which is preliminary data.</text>
</comment>
<dbReference type="VEuPathDB" id="FungiDB:MPH_01539"/>
<gene>
    <name evidence="2" type="ORF">MPH_01539</name>
</gene>
<dbReference type="Proteomes" id="UP000007129">
    <property type="component" value="Unassembled WGS sequence"/>
</dbReference>